<accession>A0A0V1I6U9</accession>
<sequence length="205" mass="23104">MMQDQMHLFTSWSPQITQNHLRKAANVCLTPTFNSDSCVLLTVNSTISPSRRNSRRMFSFCLLDFGSLFLIGCSLIDCTAMNGCNLVCRIVRRGDVLPLTRLGESGDPLDAAYHKWLPSPRIFFYPAQGDRAVTPTDLSTGEELQFFFTIRLQASCNGILQTKQTQSHDLRQAGLCKDESDLRYSLGCLRQQIRYGAIRYFSSVA</sequence>
<proteinExistence type="predicted"/>
<protein>
    <submittedName>
        <fullName evidence="1">Uncharacterized protein</fullName>
    </submittedName>
</protein>
<dbReference type="EMBL" id="JYDP01000002">
    <property type="protein sequence ID" value="KRZ18575.1"/>
    <property type="molecule type" value="Genomic_DNA"/>
</dbReference>
<evidence type="ECO:0000313" key="1">
    <source>
        <dbReference type="EMBL" id="KRZ18575.1"/>
    </source>
</evidence>
<dbReference type="AlphaFoldDB" id="A0A0V1I6U9"/>
<organism evidence="1 2">
    <name type="scientific">Trichinella zimbabwensis</name>
    <dbReference type="NCBI Taxonomy" id="268475"/>
    <lineage>
        <taxon>Eukaryota</taxon>
        <taxon>Metazoa</taxon>
        <taxon>Ecdysozoa</taxon>
        <taxon>Nematoda</taxon>
        <taxon>Enoplea</taxon>
        <taxon>Dorylaimia</taxon>
        <taxon>Trichinellida</taxon>
        <taxon>Trichinellidae</taxon>
        <taxon>Trichinella</taxon>
    </lineage>
</organism>
<dbReference type="Proteomes" id="UP000055024">
    <property type="component" value="Unassembled WGS sequence"/>
</dbReference>
<comment type="caution">
    <text evidence="1">The sequence shown here is derived from an EMBL/GenBank/DDBJ whole genome shotgun (WGS) entry which is preliminary data.</text>
</comment>
<reference evidence="1 2" key="1">
    <citation type="submission" date="2015-01" db="EMBL/GenBank/DDBJ databases">
        <title>Evolution of Trichinella species and genotypes.</title>
        <authorList>
            <person name="Korhonen P.K."/>
            <person name="Edoardo P."/>
            <person name="Giuseppe L.R."/>
            <person name="Gasser R.B."/>
        </authorList>
    </citation>
    <scope>NUCLEOTIDE SEQUENCE [LARGE SCALE GENOMIC DNA]</scope>
    <source>
        <strain evidence="1">ISS1029</strain>
    </source>
</reference>
<evidence type="ECO:0000313" key="2">
    <source>
        <dbReference type="Proteomes" id="UP000055024"/>
    </source>
</evidence>
<gene>
    <name evidence="1" type="ORF">T11_17531</name>
</gene>
<keyword evidence="2" id="KW-1185">Reference proteome</keyword>
<name>A0A0V1I6U9_9BILA</name>